<protein>
    <recommendedName>
        <fullName evidence="6">Glycosyltransferase</fullName>
    </recommendedName>
</protein>
<reference evidence="4" key="1">
    <citation type="submission" date="2018-01" db="EMBL/GenBank/DDBJ databases">
        <authorList>
            <person name="Mao J.F."/>
        </authorList>
    </citation>
    <scope>NUCLEOTIDE SEQUENCE</scope>
    <source>
        <strain evidence="4">Huo1</strain>
        <tissue evidence="4">Leaf</tissue>
    </source>
</reference>
<dbReference type="Pfam" id="PF00201">
    <property type="entry name" value="UDPGT"/>
    <property type="match status" value="1"/>
</dbReference>
<accession>A0A8X8Z452</accession>
<keyword evidence="5" id="KW-1185">Reference proteome</keyword>
<evidence type="ECO:0000256" key="2">
    <source>
        <dbReference type="ARBA" id="ARBA00022676"/>
    </source>
</evidence>
<dbReference type="FunFam" id="3.40.50.2000:FF:000056">
    <property type="entry name" value="Glycosyltransferase"/>
    <property type="match status" value="1"/>
</dbReference>
<dbReference type="CDD" id="cd03784">
    <property type="entry name" value="GT1_Gtf-like"/>
    <property type="match status" value="1"/>
</dbReference>
<evidence type="ECO:0008006" key="6">
    <source>
        <dbReference type="Google" id="ProtNLM"/>
    </source>
</evidence>
<evidence type="ECO:0000256" key="3">
    <source>
        <dbReference type="ARBA" id="ARBA00022679"/>
    </source>
</evidence>
<organism evidence="4">
    <name type="scientific">Salvia splendens</name>
    <name type="common">Scarlet sage</name>
    <dbReference type="NCBI Taxonomy" id="180675"/>
    <lineage>
        <taxon>Eukaryota</taxon>
        <taxon>Viridiplantae</taxon>
        <taxon>Streptophyta</taxon>
        <taxon>Embryophyta</taxon>
        <taxon>Tracheophyta</taxon>
        <taxon>Spermatophyta</taxon>
        <taxon>Magnoliopsida</taxon>
        <taxon>eudicotyledons</taxon>
        <taxon>Gunneridae</taxon>
        <taxon>Pentapetalae</taxon>
        <taxon>asterids</taxon>
        <taxon>lamiids</taxon>
        <taxon>Lamiales</taxon>
        <taxon>Lamiaceae</taxon>
        <taxon>Nepetoideae</taxon>
        <taxon>Mentheae</taxon>
        <taxon>Salviinae</taxon>
        <taxon>Salvia</taxon>
        <taxon>Salvia subgen. Calosphace</taxon>
        <taxon>core Calosphace</taxon>
    </lineage>
</organism>
<comment type="similarity">
    <text evidence="1">Belongs to the UDP-glycosyltransferase family.</text>
</comment>
<dbReference type="PANTHER" id="PTHR48046">
    <property type="entry name" value="UDP-GLYCOSYLTRANSFERASE 72E1"/>
    <property type="match status" value="1"/>
</dbReference>
<evidence type="ECO:0000313" key="4">
    <source>
        <dbReference type="EMBL" id="KAG6390748.1"/>
    </source>
</evidence>
<dbReference type="InterPro" id="IPR002213">
    <property type="entry name" value="UDP_glucos_trans"/>
</dbReference>
<dbReference type="EMBL" id="PNBA02000019">
    <property type="protein sequence ID" value="KAG6390748.1"/>
    <property type="molecule type" value="Genomic_DNA"/>
</dbReference>
<name>A0A8X8Z452_SALSN</name>
<keyword evidence="3" id="KW-0808">Transferase</keyword>
<dbReference type="SUPFAM" id="SSF53756">
    <property type="entry name" value="UDP-Glycosyltransferase/glycogen phosphorylase"/>
    <property type="match status" value="1"/>
</dbReference>
<sequence>MEARHNIALLPPPGFLGHLIPFIELAKKLVFNHNCTITLIIPDYGDGSPVTLQSSLLQGIPAAITPVFLPPVSTADLPDDANPEILLQARLIRSLPALRDTLSRLRESGAPARALVVDLFAPDAIDVAREFGIPAYVFYVVAAIDALLSLTLPELNASCTFRNDKQAEPVKLPGSLTLEVKDFPDTFTDCRVHKCATDLREMYLSADAILINTFYELEPDTFRHLERRRHGIPPVVPVGPLIRSIEGSELDRSSAYLKWLDDQPRNSVLFVSFGSGGTLSVEQITELAVGLEISEQRFLWVVRSPQENAAAAYLKVGGRDPRDPMTFLPEGFLKRTQGRGLAVASWVSQIQVLSHDSTGGFLTHCGWNSILESTVHSVPLVAWPICFEQKLNATVVADGLKGAIRVRENEKGIVEREEISCAVKELMGGEEGIKIRNKVSQLKIAAENAIGKDGSSTKALAQIVQSWSTSK</sequence>
<comment type="caution">
    <text evidence="4">The sequence shown here is derived from an EMBL/GenBank/DDBJ whole genome shotgun (WGS) entry which is preliminary data.</text>
</comment>
<dbReference type="PANTHER" id="PTHR48046:SF1">
    <property type="entry name" value="GLYCOSYLTRANSFERASE-RELATED"/>
    <property type="match status" value="1"/>
</dbReference>
<dbReference type="Gene3D" id="3.40.50.2000">
    <property type="entry name" value="Glycogen Phosphorylase B"/>
    <property type="match status" value="2"/>
</dbReference>
<dbReference type="GO" id="GO:0008194">
    <property type="term" value="F:UDP-glycosyltransferase activity"/>
    <property type="evidence" value="ECO:0007669"/>
    <property type="project" value="InterPro"/>
</dbReference>
<dbReference type="Proteomes" id="UP000298416">
    <property type="component" value="Unassembled WGS sequence"/>
</dbReference>
<evidence type="ECO:0000256" key="1">
    <source>
        <dbReference type="ARBA" id="ARBA00009995"/>
    </source>
</evidence>
<dbReference type="AlphaFoldDB" id="A0A8X8Z452"/>
<gene>
    <name evidence="4" type="ORF">SASPL_148493</name>
</gene>
<proteinExistence type="inferred from homology"/>
<keyword evidence="2" id="KW-0328">Glycosyltransferase</keyword>
<evidence type="ECO:0000313" key="5">
    <source>
        <dbReference type="Proteomes" id="UP000298416"/>
    </source>
</evidence>
<reference evidence="4" key="2">
    <citation type="submission" date="2020-08" db="EMBL/GenBank/DDBJ databases">
        <title>Plant Genome Project.</title>
        <authorList>
            <person name="Zhang R.-G."/>
        </authorList>
    </citation>
    <scope>NUCLEOTIDE SEQUENCE</scope>
    <source>
        <strain evidence="4">Huo1</strain>
        <tissue evidence="4">Leaf</tissue>
    </source>
</reference>